<dbReference type="InterPro" id="IPR007197">
    <property type="entry name" value="rSAM"/>
</dbReference>
<dbReference type="GO" id="GO:0051536">
    <property type="term" value="F:iron-sulfur cluster binding"/>
    <property type="evidence" value="ECO:0007669"/>
    <property type="project" value="UniProtKB-KW"/>
</dbReference>
<dbReference type="SFLD" id="SFLDS00029">
    <property type="entry name" value="Radical_SAM"/>
    <property type="match status" value="1"/>
</dbReference>
<dbReference type="InterPro" id="IPR058240">
    <property type="entry name" value="rSAM_sf"/>
</dbReference>
<proteinExistence type="predicted"/>
<dbReference type="PANTHER" id="PTHR11228">
    <property type="entry name" value="RADICAL SAM DOMAIN PROTEIN"/>
    <property type="match status" value="1"/>
</dbReference>
<dbReference type="InterPro" id="IPR013785">
    <property type="entry name" value="Aldolase_TIM"/>
</dbReference>
<dbReference type="GO" id="GO:0003824">
    <property type="term" value="F:catalytic activity"/>
    <property type="evidence" value="ECO:0007669"/>
    <property type="project" value="InterPro"/>
</dbReference>
<feature type="domain" description="Radical SAM core" evidence="5">
    <location>
        <begin position="13"/>
        <end position="66"/>
    </location>
</feature>
<evidence type="ECO:0000259" key="5">
    <source>
        <dbReference type="Pfam" id="PF04055"/>
    </source>
</evidence>
<keyword evidence="3" id="KW-0408">Iron</keyword>
<dbReference type="GO" id="GO:0046872">
    <property type="term" value="F:metal ion binding"/>
    <property type="evidence" value="ECO:0007669"/>
    <property type="project" value="UniProtKB-KW"/>
</dbReference>
<protein>
    <recommendedName>
        <fullName evidence="5">Radical SAM core domain-containing protein</fullName>
    </recommendedName>
</protein>
<sequence>MRNYYTAPSLVDISITNRCNLKCDYCYASSSPFETKNEEMDLVHLNTLFQDLDDMNVHRISLTGASLLLEMIFSRY</sequence>
<keyword evidence="2" id="KW-0479">Metal-binding</keyword>
<dbReference type="AlphaFoldDB" id="A0AAX2CI71"/>
<organism evidence="6 7">
    <name type="scientific">Bacillus cytotoxicus</name>
    <dbReference type="NCBI Taxonomy" id="580165"/>
    <lineage>
        <taxon>Bacteria</taxon>
        <taxon>Bacillati</taxon>
        <taxon>Bacillota</taxon>
        <taxon>Bacilli</taxon>
        <taxon>Bacillales</taxon>
        <taxon>Bacillaceae</taxon>
        <taxon>Bacillus</taxon>
        <taxon>Bacillus cereus group</taxon>
    </lineage>
</organism>
<evidence type="ECO:0000313" key="6">
    <source>
        <dbReference type="EMBL" id="SCL95694.1"/>
    </source>
</evidence>
<accession>A0AAX2CI71</accession>
<dbReference type="Proteomes" id="UP000242164">
    <property type="component" value="Unassembled WGS sequence"/>
</dbReference>
<dbReference type="SUPFAM" id="SSF102114">
    <property type="entry name" value="Radical SAM enzymes"/>
    <property type="match status" value="1"/>
</dbReference>
<dbReference type="PANTHER" id="PTHR11228:SF7">
    <property type="entry name" value="PQQA PEPTIDE CYCLASE"/>
    <property type="match status" value="1"/>
</dbReference>
<dbReference type="Gene3D" id="3.20.20.70">
    <property type="entry name" value="Aldolase class I"/>
    <property type="match status" value="1"/>
</dbReference>
<comment type="caution">
    <text evidence="6">The sequence shown here is derived from an EMBL/GenBank/DDBJ whole genome shotgun (WGS) entry which is preliminary data.</text>
</comment>
<keyword evidence="4" id="KW-0411">Iron-sulfur</keyword>
<name>A0AAX2CI71_9BACI</name>
<evidence type="ECO:0000256" key="2">
    <source>
        <dbReference type="ARBA" id="ARBA00022723"/>
    </source>
</evidence>
<keyword evidence="1" id="KW-0949">S-adenosyl-L-methionine</keyword>
<dbReference type="EMBL" id="FMIK01000034">
    <property type="protein sequence ID" value="SCL95694.1"/>
    <property type="molecule type" value="Genomic_DNA"/>
</dbReference>
<evidence type="ECO:0000256" key="3">
    <source>
        <dbReference type="ARBA" id="ARBA00023004"/>
    </source>
</evidence>
<reference evidence="6 7" key="1">
    <citation type="submission" date="2016-08" db="EMBL/GenBank/DDBJ databases">
        <authorList>
            <person name="Loux V."/>
            <person name="Rue O."/>
        </authorList>
    </citation>
    <scope>NUCLEOTIDE SEQUENCE [LARGE SCALE GENOMIC DNA]</scope>
    <source>
        <strain evidence="6 7">AFSSA_08CEB44bac</strain>
    </source>
</reference>
<dbReference type="Pfam" id="PF04055">
    <property type="entry name" value="Radical_SAM"/>
    <property type="match status" value="1"/>
</dbReference>
<evidence type="ECO:0000313" key="7">
    <source>
        <dbReference type="Proteomes" id="UP000242164"/>
    </source>
</evidence>
<gene>
    <name evidence="6" type="ORF">BCB44BAC_02611</name>
</gene>
<evidence type="ECO:0000256" key="1">
    <source>
        <dbReference type="ARBA" id="ARBA00022691"/>
    </source>
</evidence>
<dbReference type="GO" id="GO:0006783">
    <property type="term" value="P:heme biosynthetic process"/>
    <property type="evidence" value="ECO:0007669"/>
    <property type="project" value="TreeGrafter"/>
</dbReference>
<dbReference type="InterPro" id="IPR050377">
    <property type="entry name" value="Radical_SAM_PqqE_MftC-like"/>
</dbReference>
<evidence type="ECO:0000256" key="4">
    <source>
        <dbReference type="ARBA" id="ARBA00023014"/>
    </source>
</evidence>